<evidence type="ECO:0000256" key="1">
    <source>
        <dbReference type="SAM" id="MobiDB-lite"/>
    </source>
</evidence>
<feature type="compositionally biased region" description="Polar residues" evidence="1">
    <location>
        <begin position="1"/>
        <end position="21"/>
    </location>
</feature>
<organism evidence="2 3">
    <name type="scientific">Sphagnum jensenii</name>
    <dbReference type="NCBI Taxonomy" id="128206"/>
    <lineage>
        <taxon>Eukaryota</taxon>
        <taxon>Viridiplantae</taxon>
        <taxon>Streptophyta</taxon>
        <taxon>Embryophyta</taxon>
        <taxon>Bryophyta</taxon>
        <taxon>Sphagnophytina</taxon>
        <taxon>Sphagnopsida</taxon>
        <taxon>Sphagnales</taxon>
        <taxon>Sphagnaceae</taxon>
        <taxon>Sphagnum</taxon>
    </lineage>
</organism>
<evidence type="ECO:0000313" key="2">
    <source>
        <dbReference type="EMBL" id="CAK9254284.1"/>
    </source>
</evidence>
<evidence type="ECO:0000313" key="3">
    <source>
        <dbReference type="Proteomes" id="UP001497444"/>
    </source>
</evidence>
<name>A0ABP0VIP1_9BRYO</name>
<sequence length="177" mass="20649">MNSMMRRNLRSVTRPNPSSKAPSDKNYLRELILKVIRNYGSDSDPDAVLPELLLNIRLLINKGLNAQVGKLIEKAMRIAGEREQYNEMLVINDLLLKFYRMSPAEAPYNAWQIEQMDKDILDRITLTRQALYLRTHMAEIEARAQWRNREREARDIMGVATGMTENPNLPRKQNFTF</sequence>
<dbReference type="Proteomes" id="UP001497444">
    <property type="component" value="Unassembled WGS sequence"/>
</dbReference>
<feature type="region of interest" description="Disordered" evidence="1">
    <location>
        <begin position="1"/>
        <end position="23"/>
    </location>
</feature>
<keyword evidence="3" id="KW-1185">Reference proteome</keyword>
<accession>A0ABP0VIP1</accession>
<comment type="caution">
    <text evidence="2">The sequence shown here is derived from an EMBL/GenBank/DDBJ whole genome shotgun (WGS) entry which is preliminary data.</text>
</comment>
<reference evidence="2" key="1">
    <citation type="submission" date="2024-02" db="EMBL/GenBank/DDBJ databases">
        <authorList>
            <consortium name="ELIXIR-Norway"/>
            <consortium name="Elixir Norway"/>
        </authorList>
    </citation>
    <scope>NUCLEOTIDE SEQUENCE</scope>
</reference>
<dbReference type="EMBL" id="CAXAQS010001004">
    <property type="protein sequence ID" value="CAK9254284.1"/>
    <property type="molecule type" value="Genomic_DNA"/>
</dbReference>
<proteinExistence type="predicted"/>
<protein>
    <submittedName>
        <fullName evidence="2">Uncharacterized protein</fullName>
    </submittedName>
</protein>
<gene>
    <name evidence="2" type="ORF">CSSPJE1EN1_LOCUS29662</name>
</gene>